<evidence type="ECO:0000256" key="4">
    <source>
        <dbReference type="ARBA" id="ARBA00023157"/>
    </source>
</evidence>
<evidence type="ECO:0000256" key="2">
    <source>
        <dbReference type="ARBA" id="ARBA00022525"/>
    </source>
</evidence>
<comment type="caution">
    <text evidence="8">The sequence shown here is derived from an EMBL/GenBank/DDBJ whole genome shotgun (WGS) entry which is preliminary data.</text>
</comment>
<keyword evidence="9" id="KW-1185">Reference proteome</keyword>
<keyword evidence="4" id="KW-1015">Disulfide bond</keyword>
<feature type="signal peptide" evidence="6">
    <location>
        <begin position="1"/>
        <end position="18"/>
    </location>
</feature>
<evidence type="ECO:0000256" key="3">
    <source>
        <dbReference type="ARBA" id="ARBA00022729"/>
    </source>
</evidence>
<dbReference type="Gene3D" id="2.40.350.20">
    <property type="match status" value="1"/>
</dbReference>
<keyword evidence="2" id="KW-0964">Secreted</keyword>
<dbReference type="Pfam" id="PF16541">
    <property type="entry name" value="AltA1"/>
    <property type="match status" value="1"/>
</dbReference>
<dbReference type="PROSITE" id="PS51895">
    <property type="entry name" value="AA1"/>
    <property type="match status" value="1"/>
</dbReference>
<dbReference type="InterPro" id="IPR032382">
    <property type="entry name" value="AltA1"/>
</dbReference>
<feature type="chain" id="PRO_5045319209" evidence="6">
    <location>
        <begin position="19"/>
        <end position="159"/>
    </location>
</feature>
<evidence type="ECO:0000256" key="1">
    <source>
        <dbReference type="ARBA" id="ARBA00004613"/>
    </source>
</evidence>
<evidence type="ECO:0000259" key="7">
    <source>
        <dbReference type="PROSITE" id="PS51895"/>
    </source>
</evidence>
<protein>
    <submittedName>
        <fullName evidence="8">Effector protein PevD1</fullName>
    </submittedName>
</protein>
<dbReference type="EMBL" id="JAPCWZ010000009">
    <property type="protein sequence ID" value="KAK8851246.1"/>
    <property type="molecule type" value="Genomic_DNA"/>
</dbReference>
<gene>
    <name evidence="8" type="ORF">PGQ11_013725</name>
</gene>
<evidence type="ECO:0000313" key="9">
    <source>
        <dbReference type="Proteomes" id="UP001390339"/>
    </source>
</evidence>
<keyword evidence="3 6" id="KW-0732">Signal</keyword>
<name>A0ABR2HQ83_9PEZI</name>
<feature type="domain" description="AA1-like" evidence="7">
    <location>
        <begin position="26"/>
        <end position="159"/>
    </location>
</feature>
<sequence>MQFTIAAAAALFGSAALAAPAPQATDIRETLSLQDFSVHKNIVAGTTDAKVDEMSFQLVGSREEGTFGVVCKAAAAEGADEIVYGTSLTYDCNGDKDHHYYFNVVKVEKDAFTLNVFREVTFGWGYQAQVEVPTYCHAGGNNSMACAQVGGDVTVAMHP</sequence>
<proteinExistence type="predicted"/>
<evidence type="ECO:0000313" key="8">
    <source>
        <dbReference type="EMBL" id="KAK8851246.1"/>
    </source>
</evidence>
<dbReference type="Proteomes" id="UP001390339">
    <property type="component" value="Unassembled WGS sequence"/>
</dbReference>
<accession>A0ABR2HQ83</accession>
<evidence type="ECO:0000256" key="5">
    <source>
        <dbReference type="PROSITE-ProRule" id="PRU01243"/>
    </source>
</evidence>
<comment type="subcellular location">
    <subcellularLocation>
        <location evidence="1">Secreted</location>
    </subcellularLocation>
</comment>
<organism evidence="8 9">
    <name type="scientific">Apiospora arundinis</name>
    <dbReference type="NCBI Taxonomy" id="335852"/>
    <lineage>
        <taxon>Eukaryota</taxon>
        <taxon>Fungi</taxon>
        <taxon>Dikarya</taxon>
        <taxon>Ascomycota</taxon>
        <taxon>Pezizomycotina</taxon>
        <taxon>Sordariomycetes</taxon>
        <taxon>Xylariomycetidae</taxon>
        <taxon>Amphisphaeriales</taxon>
        <taxon>Apiosporaceae</taxon>
        <taxon>Apiospora</taxon>
    </lineage>
</organism>
<reference evidence="8 9" key="1">
    <citation type="journal article" date="2024" name="IMA Fungus">
        <title>Apiospora arundinis, a panoply of carbohydrate-active enzymes and secondary metabolites.</title>
        <authorList>
            <person name="Sorensen T."/>
            <person name="Petersen C."/>
            <person name="Muurmann A.T."/>
            <person name="Christiansen J.V."/>
            <person name="Brundto M.L."/>
            <person name="Overgaard C.K."/>
            <person name="Boysen A.T."/>
            <person name="Wollenberg R.D."/>
            <person name="Larsen T.O."/>
            <person name="Sorensen J.L."/>
            <person name="Nielsen K.L."/>
            <person name="Sondergaard T.E."/>
        </authorList>
    </citation>
    <scope>NUCLEOTIDE SEQUENCE [LARGE SCALE GENOMIC DNA]</scope>
    <source>
        <strain evidence="8 9">AAU 773</strain>
    </source>
</reference>
<evidence type="ECO:0000256" key="6">
    <source>
        <dbReference type="SAM" id="SignalP"/>
    </source>
</evidence>
<comment type="caution">
    <text evidence="5">Lacks conserved residue(s) required for the propagation of feature annotation.</text>
</comment>